<feature type="domain" description="Strawberry notch helicase C" evidence="2">
    <location>
        <begin position="682"/>
        <end position="961"/>
    </location>
</feature>
<dbReference type="Pfam" id="PF13872">
    <property type="entry name" value="AAA_34"/>
    <property type="match status" value="1"/>
</dbReference>
<evidence type="ECO:0000256" key="1">
    <source>
        <dbReference type="ARBA" id="ARBA00006992"/>
    </source>
</evidence>
<sequence length="1193" mass="135988">MGSNWEDPQKRAPMSGGWNSLISFNRDHQKISMLPVDVINTRNNEMRHRNAPETTIITVPNRYGKVTPIAVNTDTNGLIKDFTILSINKRAAPVDAVAGGAKERKNFTLEEIRAIWEGNKPYFPMHTIHSEPQSVDALAPEQALRDEEADYEENRVAAALNARRPWELQPSESQSGILILENPILSAVPQPAIIYNLQLLEPVAKWLSKQQLLAVAHACQTHQRMRPCGERAGFLLGDGPGMGKGSSLAAIIYNNFMLGRKRALWVSISNTLKRDVERDLKDIGASEKINVVVLDTLNFWRISSEENDRFKRGIVFCKYTSLLESSQTSDAKFDNRFQQVCNWLGKNFDGVIVFDECDRAARSLSVENVSLLLKLQKQVPNARLVYVSATELSDPNSLSFMPRLGLWGAGTVHPKFESFASEMQLRSPVPMRLLCMEMKLSGSYMARQLSFKGVSVRIDEMVMTRKFFDMYDYAANLWAEINMKWQAACRLLRLPQCLQKIIWHEFWSAHQQFFQYLCLAHKVENALDVAQNAIEQGKAVVISLQSNEESWTLEHLKSQKGQLQQPVSTLKVILRTFVEKFFPAPNVDDFHSLINTADINKASRPLLHSDERDDKDMVKFEVVDKNIQQSILKHLHEYLLLKQNKEENSFDDITDHDVAHCLHMRYQMLKKIYHFDSRLPVNTMDILKAKLGGHKKVAEITTRGGGIVCIDGVYKYIPRCQGEALLSEVNDQEQQCFMADRKQVAIISEASSAGISLHSDKAAANQRQRVHIILELPWNVDQALQHLGRTHRCNQLHPPEYVIVVSDLIGERRTAKSVAERLKSLGAEIKDSRPSIDHPDLAQVNINNVPGSSSLYHVIQQLAGKITIDPAEIPATYMGNFRADCAEALGHVGVLNVEIGENDVEIYSVAKNASNVDRFIQRVRGCSVEIQSSMFQFFIDKMYGRIAQMKRSGRYNMGILDLKTHQVSVKCSKQIKYKGSDEETAGYTQLYTLEVERGMSYERAHAIYRETKKLHEGFYQLKAKRGDTKMVILCVEDKSRTDRYAMDSRNIYMQIYRPNVGLQVRIETLESVTSRYVYTKPNAAQKYWQEQFEMCLNTCSHIYWNRTCHFPYDCMDGKRLRTYHVLSGRVLHFWSRITQIIEKNGHRMQMIRAETTAGQQIVGIVVPNSAYNEIHRDLSSVAAKVKVMEAMEE</sequence>
<comment type="similarity">
    <text evidence="1">Belongs to the SBNO family.</text>
</comment>
<organism evidence="5 6">
    <name type="scientific">Drosophila madeirensis</name>
    <name type="common">Fruit fly</name>
    <dbReference type="NCBI Taxonomy" id="30013"/>
    <lineage>
        <taxon>Eukaryota</taxon>
        <taxon>Metazoa</taxon>
        <taxon>Ecdysozoa</taxon>
        <taxon>Arthropoda</taxon>
        <taxon>Hexapoda</taxon>
        <taxon>Insecta</taxon>
        <taxon>Pterygota</taxon>
        <taxon>Neoptera</taxon>
        <taxon>Endopterygota</taxon>
        <taxon>Diptera</taxon>
        <taxon>Brachycera</taxon>
        <taxon>Muscomorpha</taxon>
        <taxon>Ephydroidea</taxon>
        <taxon>Drosophilidae</taxon>
        <taxon>Drosophila</taxon>
        <taxon>Sophophora</taxon>
    </lineage>
</organism>
<dbReference type="PANTHER" id="PTHR12706">
    <property type="entry name" value="STRAWBERRY NOTCH-RELATED"/>
    <property type="match status" value="1"/>
</dbReference>
<dbReference type="Pfam" id="PF25373">
    <property type="entry name" value="SBNO"/>
    <property type="match status" value="1"/>
</dbReference>
<proteinExistence type="inferred from homology"/>
<dbReference type="InterPro" id="IPR039187">
    <property type="entry name" value="SNO_AAA"/>
</dbReference>
<accession>A0AAU9F7F1</accession>
<evidence type="ECO:0000313" key="6">
    <source>
        <dbReference type="Proteomes" id="UP001500889"/>
    </source>
</evidence>
<dbReference type="InterPro" id="IPR026937">
    <property type="entry name" value="SBNO_Helicase_C_dom"/>
</dbReference>
<dbReference type="EMBL" id="AP029263">
    <property type="protein sequence ID" value="BFF91073.1"/>
    <property type="molecule type" value="Genomic_DNA"/>
</dbReference>
<dbReference type="SUPFAM" id="SSF52540">
    <property type="entry name" value="P-loop containing nucleoside triphosphate hydrolases"/>
    <property type="match status" value="2"/>
</dbReference>
<dbReference type="Proteomes" id="UP001500889">
    <property type="component" value="Chromosome O"/>
</dbReference>
<evidence type="ECO:0000313" key="5">
    <source>
        <dbReference type="EMBL" id="BFF91073.1"/>
    </source>
</evidence>
<dbReference type="InterPro" id="IPR026741">
    <property type="entry name" value="SNO"/>
</dbReference>
<reference evidence="5 6" key="1">
    <citation type="submission" date="2024-02" db="EMBL/GenBank/DDBJ databases">
        <title>A chromosome-level genome assembly of Drosophila madeirensis, a fruit fly species endemic to Madeira island.</title>
        <authorList>
            <person name="Tomihara K."/>
            <person name="Llopart A."/>
            <person name="Yamamoto D."/>
        </authorList>
    </citation>
    <scope>NUCLEOTIDE SEQUENCE [LARGE SCALE GENOMIC DNA]</scope>
    <source>
        <strain evidence="5 6">RF1</strain>
    </source>
</reference>
<gene>
    <name evidence="5" type="ORF">DMAD_09439</name>
</gene>
<evidence type="ECO:0000259" key="4">
    <source>
        <dbReference type="Pfam" id="PF25373"/>
    </source>
</evidence>
<dbReference type="GO" id="GO:0006355">
    <property type="term" value="P:regulation of DNA-templated transcription"/>
    <property type="evidence" value="ECO:0007669"/>
    <property type="project" value="InterPro"/>
</dbReference>
<evidence type="ECO:0000259" key="2">
    <source>
        <dbReference type="Pfam" id="PF13871"/>
    </source>
</evidence>
<name>A0AAU9F7F1_DROMD</name>
<feature type="domain" description="SBNO alpha/beta" evidence="4">
    <location>
        <begin position="999"/>
        <end position="1117"/>
    </location>
</feature>
<protein>
    <submittedName>
        <fullName evidence="5">Protein strawberry notch-like</fullName>
    </submittedName>
</protein>
<dbReference type="AlphaFoldDB" id="A0AAU9F7F1"/>
<evidence type="ECO:0000259" key="3">
    <source>
        <dbReference type="Pfam" id="PF13872"/>
    </source>
</evidence>
<dbReference type="PANTHER" id="PTHR12706:SF30">
    <property type="entry name" value="PROTEIN STRAWBERRY NOTCH-RELATED"/>
    <property type="match status" value="1"/>
</dbReference>
<dbReference type="Pfam" id="PF13871">
    <property type="entry name" value="Helicase_C_4"/>
    <property type="match status" value="1"/>
</dbReference>
<keyword evidence="6" id="KW-1185">Reference proteome</keyword>
<dbReference type="GO" id="GO:0042393">
    <property type="term" value="F:histone binding"/>
    <property type="evidence" value="ECO:0007669"/>
    <property type="project" value="TreeGrafter"/>
</dbReference>
<dbReference type="GO" id="GO:0005634">
    <property type="term" value="C:nucleus"/>
    <property type="evidence" value="ECO:0007669"/>
    <property type="project" value="TreeGrafter"/>
</dbReference>
<dbReference type="InterPro" id="IPR057332">
    <property type="entry name" value="SBNO_a/b_dom"/>
</dbReference>
<dbReference type="GO" id="GO:0031490">
    <property type="term" value="F:chromatin DNA binding"/>
    <property type="evidence" value="ECO:0007669"/>
    <property type="project" value="TreeGrafter"/>
</dbReference>
<feature type="domain" description="Strawberry notch AAA" evidence="3">
    <location>
        <begin position="179"/>
        <end position="472"/>
    </location>
</feature>
<dbReference type="InterPro" id="IPR027417">
    <property type="entry name" value="P-loop_NTPase"/>
</dbReference>